<comment type="subcellular location">
    <subcellularLocation>
        <location evidence="1">Nucleus</location>
    </subcellularLocation>
</comment>
<protein>
    <recommendedName>
        <fullName evidence="7">Splicing factor ESS-2 homolog</fullName>
    </recommendedName>
</protein>
<dbReference type="PANTHER" id="PTHR12940:SF0">
    <property type="entry name" value="SPLICING FACTOR ESS-2 HOMOLOG"/>
    <property type="match status" value="1"/>
</dbReference>
<evidence type="ECO:0000313" key="6">
    <source>
        <dbReference type="Proteomes" id="UP001491310"/>
    </source>
</evidence>
<feature type="compositionally biased region" description="Polar residues" evidence="4">
    <location>
        <begin position="458"/>
        <end position="467"/>
    </location>
</feature>
<dbReference type="EMBL" id="JALJOT010000010">
    <property type="protein sequence ID" value="KAK9906415.1"/>
    <property type="molecule type" value="Genomic_DNA"/>
</dbReference>
<proteinExistence type="inferred from homology"/>
<keyword evidence="6" id="KW-1185">Reference proteome</keyword>
<evidence type="ECO:0000256" key="3">
    <source>
        <dbReference type="ARBA" id="ARBA00023242"/>
    </source>
</evidence>
<reference evidence="5 6" key="1">
    <citation type="journal article" date="2024" name="Nat. Commun.">
        <title>Phylogenomics reveals the evolutionary origins of lichenization in chlorophyte algae.</title>
        <authorList>
            <person name="Puginier C."/>
            <person name="Libourel C."/>
            <person name="Otte J."/>
            <person name="Skaloud P."/>
            <person name="Haon M."/>
            <person name="Grisel S."/>
            <person name="Petersen M."/>
            <person name="Berrin J.G."/>
            <person name="Delaux P.M."/>
            <person name="Dal Grande F."/>
            <person name="Keller J."/>
        </authorList>
    </citation>
    <scope>NUCLEOTIDE SEQUENCE [LARGE SCALE GENOMIC DNA]</scope>
    <source>
        <strain evidence="5 6">SAG 216-7</strain>
    </source>
</reference>
<accession>A0ABR2YIZ5</accession>
<feature type="region of interest" description="Disordered" evidence="4">
    <location>
        <begin position="426"/>
        <end position="475"/>
    </location>
</feature>
<feature type="compositionally biased region" description="Low complexity" evidence="4">
    <location>
        <begin position="439"/>
        <end position="452"/>
    </location>
</feature>
<comment type="caution">
    <text evidence="5">The sequence shown here is derived from an EMBL/GenBank/DDBJ whole genome shotgun (WGS) entry which is preliminary data.</text>
</comment>
<dbReference type="PANTHER" id="PTHR12940">
    <property type="entry name" value="ES-2 PROTEIN - RELATED"/>
    <property type="match status" value="1"/>
</dbReference>
<feature type="compositionally biased region" description="Polar residues" evidence="4">
    <location>
        <begin position="250"/>
        <end position="261"/>
    </location>
</feature>
<sequence length="475" mass="50579">MATEVTTKRKAEEISANARGSGPIILDEDDWTDRIEAIIERDYFPDIPKLQNKLEWLQAMRSRDPELLRQAQLNIAQRRAGMRTPVGASPATFATPGLTSLRVPASLLRTPAAAQTPRADGVLPSGREPAVEINASSEAAQAVAGISLDRFMSRHTSEDNASFNEIIDASNKRRHLQKPWLFEDKTQVPLLTDADRMNDGFGTSGQPHDRLLTWPYQEKNTMFYDSSQQKAVALSDAERARQVQGRPKQINRTGTRFTATTERGDTPSSEGSSTPAASSAAADSYSVLATPSFTPGVEDSPFMTWGELEGTPLRLDPEDDIIVQPASGPHFRVPDASSRDALARQMGQTAAAKLRNRAASARRAAPPLTPGAMPPPTSGLRRKPGGTPSGVALSSAGRKLAQSLHGPGTAADAQLRASYSASPALRAGSVTPGLRRSVTPARTPRAGAGAAAEPRTVTPGSAASKGSLTDDLLNI</sequence>
<dbReference type="Pfam" id="PF09751">
    <property type="entry name" value="Es2"/>
    <property type="match status" value="1"/>
</dbReference>
<gene>
    <name evidence="5" type="ORF">WJX75_001485</name>
</gene>
<keyword evidence="3" id="KW-0539">Nucleus</keyword>
<organism evidence="5 6">
    <name type="scientific">Coccomyxa subellipsoidea</name>
    <dbReference type="NCBI Taxonomy" id="248742"/>
    <lineage>
        <taxon>Eukaryota</taxon>
        <taxon>Viridiplantae</taxon>
        <taxon>Chlorophyta</taxon>
        <taxon>core chlorophytes</taxon>
        <taxon>Trebouxiophyceae</taxon>
        <taxon>Trebouxiophyceae incertae sedis</taxon>
        <taxon>Coccomyxaceae</taxon>
        <taxon>Coccomyxa</taxon>
    </lineage>
</organism>
<evidence type="ECO:0008006" key="7">
    <source>
        <dbReference type="Google" id="ProtNLM"/>
    </source>
</evidence>
<dbReference type="InterPro" id="IPR019148">
    <property type="entry name" value="Nuclear_protein_DGCR14_ESS-2"/>
</dbReference>
<evidence type="ECO:0000256" key="1">
    <source>
        <dbReference type="ARBA" id="ARBA00004123"/>
    </source>
</evidence>
<feature type="region of interest" description="Disordered" evidence="4">
    <location>
        <begin position="236"/>
        <end position="280"/>
    </location>
</feature>
<feature type="compositionally biased region" description="Pro residues" evidence="4">
    <location>
        <begin position="367"/>
        <end position="377"/>
    </location>
</feature>
<feature type="region of interest" description="Disordered" evidence="4">
    <location>
        <begin position="359"/>
        <end position="409"/>
    </location>
</feature>
<dbReference type="Proteomes" id="UP001491310">
    <property type="component" value="Unassembled WGS sequence"/>
</dbReference>
<name>A0ABR2YIZ5_9CHLO</name>
<evidence type="ECO:0000313" key="5">
    <source>
        <dbReference type="EMBL" id="KAK9906415.1"/>
    </source>
</evidence>
<comment type="similarity">
    <text evidence="2">Belongs to the ESS2 family.</text>
</comment>
<feature type="compositionally biased region" description="Low complexity" evidence="4">
    <location>
        <begin position="268"/>
        <end position="280"/>
    </location>
</feature>
<evidence type="ECO:0000256" key="4">
    <source>
        <dbReference type="SAM" id="MobiDB-lite"/>
    </source>
</evidence>
<evidence type="ECO:0000256" key="2">
    <source>
        <dbReference type="ARBA" id="ARBA00009072"/>
    </source>
</evidence>